<dbReference type="Proteomes" id="UP000814140">
    <property type="component" value="Unassembled WGS sequence"/>
</dbReference>
<reference evidence="1" key="2">
    <citation type="journal article" date="2022" name="New Phytol.">
        <title>Evolutionary transition to the ectomycorrhizal habit in the genomes of a hyperdiverse lineage of mushroom-forming fungi.</title>
        <authorList>
            <person name="Looney B."/>
            <person name="Miyauchi S."/>
            <person name="Morin E."/>
            <person name="Drula E."/>
            <person name="Courty P.E."/>
            <person name="Kohler A."/>
            <person name="Kuo A."/>
            <person name="LaButti K."/>
            <person name="Pangilinan J."/>
            <person name="Lipzen A."/>
            <person name="Riley R."/>
            <person name="Andreopoulos W."/>
            <person name="He G."/>
            <person name="Johnson J."/>
            <person name="Nolan M."/>
            <person name="Tritt A."/>
            <person name="Barry K.W."/>
            <person name="Grigoriev I.V."/>
            <person name="Nagy L.G."/>
            <person name="Hibbett D."/>
            <person name="Henrissat B."/>
            <person name="Matheny P.B."/>
            <person name="Labbe J."/>
            <person name="Martin F.M."/>
        </authorList>
    </citation>
    <scope>NUCLEOTIDE SEQUENCE</scope>
    <source>
        <strain evidence="1">HHB10654</strain>
    </source>
</reference>
<comment type="caution">
    <text evidence="1">The sequence shown here is derived from an EMBL/GenBank/DDBJ whole genome shotgun (WGS) entry which is preliminary data.</text>
</comment>
<keyword evidence="2" id="KW-1185">Reference proteome</keyword>
<proteinExistence type="predicted"/>
<accession>A0ACB8T9E9</accession>
<evidence type="ECO:0000313" key="1">
    <source>
        <dbReference type="EMBL" id="KAI0065135.1"/>
    </source>
</evidence>
<reference evidence="1" key="1">
    <citation type="submission" date="2021-03" db="EMBL/GenBank/DDBJ databases">
        <authorList>
            <consortium name="DOE Joint Genome Institute"/>
            <person name="Ahrendt S."/>
            <person name="Looney B.P."/>
            <person name="Miyauchi S."/>
            <person name="Morin E."/>
            <person name="Drula E."/>
            <person name="Courty P.E."/>
            <person name="Chicoki N."/>
            <person name="Fauchery L."/>
            <person name="Kohler A."/>
            <person name="Kuo A."/>
            <person name="Labutti K."/>
            <person name="Pangilinan J."/>
            <person name="Lipzen A."/>
            <person name="Riley R."/>
            <person name="Andreopoulos W."/>
            <person name="He G."/>
            <person name="Johnson J."/>
            <person name="Barry K.W."/>
            <person name="Grigoriev I.V."/>
            <person name="Nagy L."/>
            <person name="Hibbett D."/>
            <person name="Henrissat B."/>
            <person name="Matheny P.B."/>
            <person name="Labbe J."/>
            <person name="Martin F."/>
        </authorList>
    </citation>
    <scope>NUCLEOTIDE SEQUENCE</scope>
    <source>
        <strain evidence="1">HHB10654</strain>
    </source>
</reference>
<evidence type="ECO:0000313" key="2">
    <source>
        <dbReference type="Proteomes" id="UP000814140"/>
    </source>
</evidence>
<name>A0ACB8T9E9_9AGAM</name>
<gene>
    <name evidence="1" type="ORF">BV25DRAFT_1822254</name>
</gene>
<organism evidence="1 2">
    <name type="scientific">Artomyces pyxidatus</name>
    <dbReference type="NCBI Taxonomy" id="48021"/>
    <lineage>
        <taxon>Eukaryota</taxon>
        <taxon>Fungi</taxon>
        <taxon>Dikarya</taxon>
        <taxon>Basidiomycota</taxon>
        <taxon>Agaricomycotina</taxon>
        <taxon>Agaricomycetes</taxon>
        <taxon>Russulales</taxon>
        <taxon>Auriscalpiaceae</taxon>
        <taxon>Artomyces</taxon>
    </lineage>
</organism>
<protein>
    <submittedName>
        <fullName evidence="1">Uncharacterized protein</fullName>
    </submittedName>
</protein>
<dbReference type="EMBL" id="MU277196">
    <property type="protein sequence ID" value="KAI0065135.1"/>
    <property type="molecule type" value="Genomic_DNA"/>
</dbReference>
<sequence>MGSIVSAIGGAIMAIISAIAGILETIVSVIVTIILTIFDVILDIICCRCFTGGYRTGRRGRYRFGGGRGGGGAY</sequence>